<gene>
    <name evidence="2" type="ORF">AVEN_264553_1</name>
</gene>
<keyword evidence="3" id="KW-1185">Reference proteome</keyword>
<feature type="signal peptide" evidence="1">
    <location>
        <begin position="1"/>
        <end position="24"/>
    </location>
</feature>
<evidence type="ECO:0000313" key="3">
    <source>
        <dbReference type="Proteomes" id="UP000499080"/>
    </source>
</evidence>
<reference evidence="2 3" key="1">
    <citation type="journal article" date="2019" name="Sci. Rep.">
        <title>Orb-weaving spider Araneus ventricosus genome elucidates the spidroin gene catalogue.</title>
        <authorList>
            <person name="Kono N."/>
            <person name="Nakamura H."/>
            <person name="Ohtoshi R."/>
            <person name="Moran D.A.P."/>
            <person name="Shinohara A."/>
            <person name="Yoshida Y."/>
            <person name="Fujiwara M."/>
            <person name="Mori M."/>
            <person name="Tomita M."/>
            <person name="Arakawa K."/>
        </authorList>
    </citation>
    <scope>NUCLEOTIDE SEQUENCE [LARGE SCALE GENOMIC DNA]</scope>
</reference>
<organism evidence="2 3">
    <name type="scientific">Araneus ventricosus</name>
    <name type="common">Orbweaver spider</name>
    <name type="synonym">Epeira ventricosa</name>
    <dbReference type="NCBI Taxonomy" id="182803"/>
    <lineage>
        <taxon>Eukaryota</taxon>
        <taxon>Metazoa</taxon>
        <taxon>Ecdysozoa</taxon>
        <taxon>Arthropoda</taxon>
        <taxon>Chelicerata</taxon>
        <taxon>Arachnida</taxon>
        <taxon>Araneae</taxon>
        <taxon>Araneomorphae</taxon>
        <taxon>Entelegynae</taxon>
        <taxon>Araneoidea</taxon>
        <taxon>Araneidae</taxon>
        <taxon>Araneus</taxon>
    </lineage>
</organism>
<evidence type="ECO:0000256" key="1">
    <source>
        <dbReference type="SAM" id="SignalP"/>
    </source>
</evidence>
<name>A0A4Y2KWL3_ARAVE</name>
<accession>A0A4Y2KWL3</accession>
<sequence>MFLNTRFSIVLLIVGLILVSEVACKDDPPKWFLKIFENITKVLEKLYPGKSDEIVEKLTAIIKEWTKKIKAENAKQHKGLLSSN</sequence>
<comment type="caution">
    <text evidence="2">The sequence shown here is derived from an EMBL/GenBank/DDBJ whole genome shotgun (WGS) entry which is preliminary data.</text>
</comment>
<keyword evidence="1" id="KW-0732">Signal</keyword>
<dbReference type="AlphaFoldDB" id="A0A4Y2KWL3"/>
<evidence type="ECO:0000313" key="2">
    <source>
        <dbReference type="EMBL" id="GBN06642.1"/>
    </source>
</evidence>
<dbReference type="Proteomes" id="UP000499080">
    <property type="component" value="Unassembled WGS sequence"/>
</dbReference>
<protein>
    <submittedName>
        <fullName evidence="2">Uncharacterized protein</fullName>
    </submittedName>
</protein>
<proteinExistence type="predicted"/>
<feature type="chain" id="PRO_5021197880" evidence="1">
    <location>
        <begin position="25"/>
        <end position="84"/>
    </location>
</feature>
<dbReference type="EMBL" id="BGPR01005086">
    <property type="protein sequence ID" value="GBN06642.1"/>
    <property type="molecule type" value="Genomic_DNA"/>
</dbReference>